<comment type="caution">
    <text evidence="2">The sequence shown here is derived from an EMBL/GenBank/DDBJ whole genome shotgun (WGS) entry which is preliminary data.</text>
</comment>
<dbReference type="EMBL" id="JASBRG010000007">
    <property type="protein sequence ID" value="MDI3320420.1"/>
    <property type="molecule type" value="Genomic_DNA"/>
</dbReference>
<evidence type="ECO:0000313" key="2">
    <source>
        <dbReference type="EMBL" id="MDI3320420.1"/>
    </source>
</evidence>
<keyword evidence="3" id="KW-1185">Reference proteome</keyword>
<name>A0ABT6RCY5_9BACT</name>
<organism evidence="2 3">
    <name type="scientific">Pinibacter soli</name>
    <dbReference type="NCBI Taxonomy" id="3044211"/>
    <lineage>
        <taxon>Bacteria</taxon>
        <taxon>Pseudomonadati</taxon>
        <taxon>Bacteroidota</taxon>
        <taxon>Chitinophagia</taxon>
        <taxon>Chitinophagales</taxon>
        <taxon>Chitinophagaceae</taxon>
        <taxon>Pinibacter</taxon>
    </lineage>
</organism>
<feature type="signal peptide" evidence="1">
    <location>
        <begin position="1"/>
        <end position="19"/>
    </location>
</feature>
<dbReference type="Proteomes" id="UP001226434">
    <property type="component" value="Unassembled WGS sequence"/>
</dbReference>
<feature type="chain" id="PRO_5045526366" evidence="1">
    <location>
        <begin position="20"/>
        <end position="178"/>
    </location>
</feature>
<accession>A0ABT6RCY5</accession>
<proteinExistence type="predicted"/>
<sequence length="178" mass="20292">MKAVLIGCTMMICCFVALAQTTSSPQEATRVAVKSLQNNVWKFEDNKKKKTSYFSIDNNQRMSLLVVNGKDSIRFPDYDVDYEQSKPDEILFKTTVDTLGSKYLCFVKVTVKDNNKLKVKQAYNIGKDTSQPSYYEGPQYGGTMEFRQINCCNNHDPHHCVNGLSEMLSFCKTKKCTF</sequence>
<evidence type="ECO:0000313" key="3">
    <source>
        <dbReference type="Proteomes" id="UP001226434"/>
    </source>
</evidence>
<dbReference type="RefSeq" id="WP_282334515.1">
    <property type="nucleotide sequence ID" value="NZ_JASBRG010000007.1"/>
</dbReference>
<protein>
    <submittedName>
        <fullName evidence="2">Uncharacterized protein</fullName>
    </submittedName>
</protein>
<keyword evidence="1" id="KW-0732">Signal</keyword>
<reference evidence="2 3" key="1">
    <citation type="submission" date="2023-05" db="EMBL/GenBank/DDBJ databases">
        <title>Genome sequence of Pinibacter sp. MAH-24.</title>
        <authorList>
            <person name="Huq M.A."/>
        </authorList>
    </citation>
    <scope>NUCLEOTIDE SEQUENCE [LARGE SCALE GENOMIC DNA]</scope>
    <source>
        <strain evidence="2 3">MAH-24</strain>
    </source>
</reference>
<gene>
    <name evidence="2" type="ORF">QJ048_11580</name>
</gene>
<evidence type="ECO:0000256" key="1">
    <source>
        <dbReference type="SAM" id="SignalP"/>
    </source>
</evidence>